<dbReference type="STRING" id="2017.SAMN05444320_10552"/>
<dbReference type="Gene3D" id="2.30.110.10">
    <property type="entry name" value="Electron Transport, Fmn-binding Protein, Chain A"/>
    <property type="match status" value="1"/>
</dbReference>
<dbReference type="GO" id="GO:0005829">
    <property type="term" value="C:cytosol"/>
    <property type="evidence" value="ECO:0007669"/>
    <property type="project" value="TreeGrafter"/>
</dbReference>
<dbReference type="Proteomes" id="UP000184501">
    <property type="component" value="Unassembled WGS sequence"/>
</dbReference>
<name>A0A1M5EMI7_STRHI</name>
<dbReference type="Pfam" id="PF01243">
    <property type="entry name" value="PNPOx_N"/>
    <property type="match status" value="1"/>
</dbReference>
<accession>A0A1M5EMI7</accession>
<dbReference type="InterPro" id="IPR052019">
    <property type="entry name" value="F420H2_bilvrd_red/Heme_oxyg"/>
</dbReference>
<keyword evidence="1" id="KW-0560">Oxidoreductase</keyword>
<dbReference type="EMBL" id="FQVN01000005">
    <property type="protein sequence ID" value="SHF80503.1"/>
    <property type="molecule type" value="Genomic_DNA"/>
</dbReference>
<reference evidence="3 4" key="1">
    <citation type="submission" date="2016-11" db="EMBL/GenBank/DDBJ databases">
        <authorList>
            <person name="Jaros S."/>
            <person name="Januszkiewicz K."/>
            <person name="Wedrychowicz H."/>
        </authorList>
    </citation>
    <scope>NUCLEOTIDE SEQUENCE [LARGE SCALE GENOMIC DNA]</scope>
    <source>
        <strain evidence="3 4">DSM 44523</strain>
    </source>
</reference>
<dbReference type="PANTHER" id="PTHR35176">
    <property type="entry name" value="HEME OXYGENASE HI_0854-RELATED"/>
    <property type="match status" value="1"/>
</dbReference>
<keyword evidence="4" id="KW-1185">Reference proteome</keyword>
<dbReference type="AlphaFoldDB" id="A0A1M5EMI7"/>
<dbReference type="InterPro" id="IPR012349">
    <property type="entry name" value="Split_barrel_FMN-bd"/>
</dbReference>
<dbReference type="InterPro" id="IPR011576">
    <property type="entry name" value="Pyridox_Oxase_N"/>
</dbReference>
<evidence type="ECO:0000259" key="2">
    <source>
        <dbReference type="Pfam" id="PF01243"/>
    </source>
</evidence>
<proteinExistence type="predicted"/>
<dbReference type="PANTHER" id="PTHR35176:SF6">
    <property type="entry name" value="HEME OXYGENASE HI_0854-RELATED"/>
    <property type="match status" value="1"/>
</dbReference>
<protein>
    <submittedName>
        <fullName evidence="3">Pyridoxamine 5'-phosphate oxidase</fullName>
    </submittedName>
</protein>
<evidence type="ECO:0000313" key="3">
    <source>
        <dbReference type="EMBL" id="SHF80503.1"/>
    </source>
</evidence>
<gene>
    <name evidence="3" type="ORF">SAMN05444320_10552</name>
</gene>
<dbReference type="GO" id="GO:0070967">
    <property type="term" value="F:coenzyme F420 binding"/>
    <property type="evidence" value="ECO:0007669"/>
    <property type="project" value="TreeGrafter"/>
</dbReference>
<dbReference type="GO" id="GO:0016627">
    <property type="term" value="F:oxidoreductase activity, acting on the CH-CH group of donors"/>
    <property type="evidence" value="ECO:0007669"/>
    <property type="project" value="TreeGrafter"/>
</dbReference>
<evidence type="ECO:0000313" key="4">
    <source>
        <dbReference type="Proteomes" id="UP000184501"/>
    </source>
</evidence>
<dbReference type="RefSeq" id="WP_073484038.1">
    <property type="nucleotide sequence ID" value="NZ_FQVN01000005.1"/>
</dbReference>
<dbReference type="OrthoDB" id="158738at2"/>
<organism evidence="3 4">
    <name type="scientific">Streptoalloteichus hindustanus</name>
    <dbReference type="NCBI Taxonomy" id="2017"/>
    <lineage>
        <taxon>Bacteria</taxon>
        <taxon>Bacillati</taxon>
        <taxon>Actinomycetota</taxon>
        <taxon>Actinomycetes</taxon>
        <taxon>Pseudonocardiales</taxon>
        <taxon>Pseudonocardiaceae</taxon>
        <taxon>Streptoalloteichus</taxon>
    </lineage>
</organism>
<sequence>MESEDWRGKVGPLDDRELAEFLTEPHIARVACLDDDGWPYVVPCWHEWDGNAFWVVPRAGSAWASYLAVEPRCAITVDEEGRQRKVVARCLAALVEEPNVGGRWVSIARRMSTRYLGEHGVSYLWPTLERPRWLFRLDPVSLRTWQGQDWAQRYR</sequence>
<dbReference type="SUPFAM" id="SSF50475">
    <property type="entry name" value="FMN-binding split barrel"/>
    <property type="match status" value="1"/>
</dbReference>
<evidence type="ECO:0000256" key="1">
    <source>
        <dbReference type="ARBA" id="ARBA00023002"/>
    </source>
</evidence>
<feature type="domain" description="Pyridoxamine 5'-phosphate oxidase N-terminal" evidence="2">
    <location>
        <begin position="16"/>
        <end position="145"/>
    </location>
</feature>